<name>A0A8S5VFN7_9CAUD</name>
<evidence type="ECO:0000313" key="1">
    <source>
        <dbReference type="EMBL" id="DAG05540.1"/>
    </source>
</evidence>
<sequence>MSSLIRLCAKGVGVEVETTYSDVVAEVEPQRTTRRETTLAEAEAFWEQALEDSRRMVEENGGEGP</sequence>
<accession>A0A8S5VFN7</accession>
<reference evidence="1" key="1">
    <citation type="journal article" date="2021" name="Proc. Natl. Acad. Sci. U.S.A.">
        <title>A Catalog of Tens of Thousands of Viruses from Human Metagenomes Reveals Hidden Associations with Chronic Diseases.</title>
        <authorList>
            <person name="Tisza M.J."/>
            <person name="Buck C.B."/>
        </authorList>
    </citation>
    <scope>NUCLEOTIDE SEQUENCE</scope>
    <source>
        <strain evidence="1">CtNHj22</strain>
    </source>
</reference>
<proteinExistence type="predicted"/>
<organism evidence="1">
    <name type="scientific">Siphoviridae sp. ctNHj22</name>
    <dbReference type="NCBI Taxonomy" id="2825468"/>
    <lineage>
        <taxon>Viruses</taxon>
        <taxon>Duplodnaviria</taxon>
        <taxon>Heunggongvirae</taxon>
        <taxon>Uroviricota</taxon>
        <taxon>Caudoviricetes</taxon>
    </lineage>
</organism>
<protein>
    <submittedName>
        <fullName evidence="1">Uncharacterized protein</fullName>
    </submittedName>
</protein>
<dbReference type="EMBL" id="BK016261">
    <property type="protein sequence ID" value="DAG05540.1"/>
    <property type="molecule type" value="Genomic_DNA"/>
</dbReference>